<dbReference type="PANTHER" id="PTHR47660:SF2">
    <property type="entry name" value="TRANSCRIPTION FACTOR WITH C2H2 AND ZN(2)-CYS(6) DNA BINDING DOMAIN (EUROFUNG)"/>
    <property type="match status" value="1"/>
</dbReference>
<accession>A0A072PUK7</accession>
<keyword evidence="2" id="KW-0862">Zinc</keyword>
<keyword evidence="5" id="KW-0539">Nucleus</keyword>
<dbReference type="VEuPathDB" id="FungiDB:A1O9_01405"/>
<evidence type="ECO:0000256" key="6">
    <source>
        <dbReference type="SAM" id="MobiDB-lite"/>
    </source>
</evidence>
<organism evidence="8 9">
    <name type="scientific">Exophiala aquamarina CBS 119918</name>
    <dbReference type="NCBI Taxonomy" id="1182545"/>
    <lineage>
        <taxon>Eukaryota</taxon>
        <taxon>Fungi</taxon>
        <taxon>Dikarya</taxon>
        <taxon>Ascomycota</taxon>
        <taxon>Pezizomycotina</taxon>
        <taxon>Eurotiomycetes</taxon>
        <taxon>Chaetothyriomycetidae</taxon>
        <taxon>Chaetothyriales</taxon>
        <taxon>Herpotrichiellaceae</taxon>
        <taxon>Exophiala</taxon>
    </lineage>
</organism>
<name>A0A072PUK7_9EURO</name>
<keyword evidence="4" id="KW-0804">Transcription</keyword>
<dbReference type="OrthoDB" id="1405595at2759"/>
<feature type="region of interest" description="Disordered" evidence="6">
    <location>
        <begin position="60"/>
        <end position="90"/>
    </location>
</feature>
<protein>
    <recommendedName>
        <fullName evidence="7">Xylanolytic transcriptional activator regulatory domain-containing protein</fullName>
    </recommendedName>
</protein>
<evidence type="ECO:0000256" key="2">
    <source>
        <dbReference type="ARBA" id="ARBA00022833"/>
    </source>
</evidence>
<gene>
    <name evidence="8" type="ORF">A1O9_01405</name>
</gene>
<feature type="domain" description="Xylanolytic transcriptional activator regulatory" evidence="7">
    <location>
        <begin position="165"/>
        <end position="290"/>
    </location>
</feature>
<reference evidence="8 9" key="1">
    <citation type="submission" date="2013-03" db="EMBL/GenBank/DDBJ databases">
        <title>The Genome Sequence of Exophiala aquamarina CBS 119918.</title>
        <authorList>
            <consortium name="The Broad Institute Genomics Platform"/>
            <person name="Cuomo C."/>
            <person name="de Hoog S."/>
            <person name="Gorbushina A."/>
            <person name="Walker B."/>
            <person name="Young S.K."/>
            <person name="Zeng Q."/>
            <person name="Gargeya S."/>
            <person name="Fitzgerald M."/>
            <person name="Haas B."/>
            <person name="Abouelleil A."/>
            <person name="Allen A.W."/>
            <person name="Alvarado L."/>
            <person name="Arachchi H.M."/>
            <person name="Berlin A.M."/>
            <person name="Chapman S.B."/>
            <person name="Gainer-Dewar J."/>
            <person name="Goldberg J."/>
            <person name="Griggs A."/>
            <person name="Gujja S."/>
            <person name="Hansen M."/>
            <person name="Howarth C."/>
            <person name="Imamovic A."/>
            <person name="Ireland A."/>
            <person name="Larimer J."/>
            <person name="McCowan C."/>
            <person name="Murphy C."/>
            <person name="Pearson M."/>
            <person name="Poon T.W."/>
            <person name="Priest M."/>
            <person name="Roberts A."/>
            <person name="Saif S."/>
            <person name="Shea T."/>
            <person name="Sisk P."/>
            <person name="Sykes S."/>
            <person name="Wortman J."/>
            <person name="Nusbaum C."/>
            <person name="Birren B."/>
        </authorList>
    </citation>
    <scope>NUCLEOTIDE SEQUENCE [LARGE SCALE GENOMIC DNA]</scope>
    <source>
        <strain evidence="8 9">CBS 119918</strain>
    </source>
</reference>
<dbReference type="InterPro" id="IPR007219">
    <property type="entry name" value="XnlR_reg_dom"/>
</dbReference>
<evidence type="ECO:0000313" key="8">
    <source>
        <dbReference type="EMBL" id="KEF63427.1"/>
    </source>
</evidence>
<dbReference type="Proteomes" id="UP000027920">
    <property type="component" value="Unassembled WGS sequence"/>
</dbReference>
<sequence length="587" mass="66093">MPHIDLFSLNPIAETFNTQPPFGWIFDDLPDAVFPTLPSFSNAPALASSQPLQNTEMQPFRTTEDVPGGLGLGKLATTPAPGKDTTSSEDLWSGDCTPFHSQRSVLPDFGRVDETPPAATHCASVQITPSMRMKILESVQGPLNCGAWPKAEWNPGSTQEEYYITAQLLQGTHGYCSGSKRLLETAECWRSALVNTAKSTGLFNYEPAQHLLSECKSAEERWKVWIGQERRRRLSWAVYEYDSSVSYLHNIRPYVTVGDMILDLPSSPPHWEAETAYSWAALHPWGPGPKYSAFRSTIRHFFDGTADPLSRLDEDNQRLPIMLTLIRMLWTVKEIRRSPICDLIDNSHWVNDARSLLKGINMFQESIVSLTASAKCTVDQILQAVRRAQMVHLAHLYGAGDLLDLVYVMIRQSPARDTAQERLRQWAKHDARRVRHVAFHAAQILALVRHWPGNAPLESFNVFHAGVVLCCMCVLLPSNQTSEVVFPRARADDAVRLDHLAMDQNDPRMNSIQAWVRDGGHRTVCIFGINDLTITMAQRQVLELTAEILGNMQVWGVSQYFRKIILDLSRKTPWDGVRPAFLRVEKA</sequence>
<evidence type="ECO:0000256" key="5">
    <source>
        <dbReference type="ARBA" id="ARBA00023242"/>
    </source>
</evidence>
<dbReference type="Pfam" id="PF04082">
    <property type="entry name" value="Fungal_trans"/>
    <property type="match status" value="1"/>
</dbReference>
<dbReference type="GO" id="GO:0003677">
    <property type="term" value="F:DNA binding"/>
    <property type="evidence" value="ECO:0007669"/>
    <property type="project" value="InterPro"/>
</dbReference>
<evidence type="ECO:0000259" key="7">
    <source>
        <dbReference type="Pfam" id="PF04082"/>
    </source>
</evidence>
<dbReference type="PANTHER" id="PTHR47660">
    <property type="entry name" value="TRANSCRIPTION FACTOR WITH C2H2 AND ZN(2)-CYS(6) DNA BINDING DOMAIN (EUROFUNG)-RELATED-RELATED"/>
    <property type="match status" value="1"/>
</dbReference>
<dbReference type="EMBL" id="AMGV01000001">
    <property type="protein sequence ID" value="KEF63427.1"/>
    <property type="molecule type" value="Genomic_DNA"/>
</dbReference>
<dbReference type="GO" id="GO:0006351">
    <property type="term" value="P:DNA-templated transcription"/>
    <property type="evidence" value="ECO:0007669"/>
    <property type="project" value="InterPro"/>
</dbReference>
<evidence type="ECO:0000256" key="4">
    <source>
        <dbReference type="ARBA" id="ARBA00023163"/>
    </source>
</evidence>
<evidence type="ECO:0000256" key="1">
    <source>
        <dbReference type="ARBA" id="ARBA00022723"/>
    </source>
</evidence>
<dbReference type="AlphaFoldDB" id="A0A072PUK7"/>
<dbReference type="STRING" id="1182545.A0A072PUK7"/>
<keyword evidence="9" id="KW-1185">Reference proteome</keyword>
<dbReference type="GeneID" id="25276351"/>
<dbReference type="RefSeq" id="XP_013266017.1">
    <property type="nucleotide sequence ID" value="XM_013410563.1"/>
</dbReference>
<dbReference type="GO" id="GO:0008270">
    <property type="term" value="F:zinc ion binding"/>
    <property type="evidence" value="ECO:0007669"/>
    <property type="project" value="InterPro"/>
</dbReference>
<keyword evidence="1" id="KW-0479">Metal-binding</keyword>
<comment type="caution">
    <text evidence="8">The sequence shown here is derived from an EMBL/GenBank/DDBJ whole genome shotgun (WGS) entry which is preliminary data.</text>
</comment>
<dbReference type="HOGENOM" id="CLU_009184_1_0_1"/>
<evidence type="ECO:0000313" key="9">
    <source>
        <dbReference type="Proteomes" id="UP000027920"/>
    </source>
</evidence>
<keyword evidence="3" id="KW-0805">Transcription regulation</keyword>
<proteinExistence type="predicted"/>
<evidence type="ECO:0000256" key="3">
    <source>
        <dbReference type="ARBA" id="ARBA00023015"/>
    </source>
</evidence>
<dbReference type="CDD" id="cd12148">
    <property type="entry name" value="fungal_TF_MHR"/>
    <property type="match status" value="1"/>
</dbReference>